<gene>
    <name evidence="2" type="ORF">BWR60_03920</name>
</gene>
<keyword evidence="3" id="KW-1185">Reference proteome</keyword>
<feature type="region of interest" description="Disordered" evidence="1">
    <location>
        <begin position="85"/>
        <end position="106"/>
    </location>
</feature>
<dbReference type="OrthoDB" id="9795056at2"/>
<dbReference type="PANTHER" id="PTHR30565">
    <property type="entry name" value="PROTEIN YCIF"/>
    <property type="match status" value="1"/>
</dbReference>
<dbReference type="InterPro" id="IPR047114">
    <property type="entry name" value="YciF"/>
</dbReference>
<dbReference type="AlphaFoldDB" id="A0A211ZU17"/>
<sequence length="106" mass="11678">MAAGPLIQVSPERGKARPGHVQGGLFSSRRQGWRASVRLIGIRGLACAAQAVEHYEIFRYGPLKAWAAHLGMKDAVDPFDQTVKEEKKTDQLQNQLAERGLNRKAA</sequence>
<evidence type="ECO:0000256" key="1">
    <source>
        <dbReference type="SAM" id="MobiDB-lite"/>
    </source>
</evidence>
<dbReference type="InterPro" id="IPR009078">
    <property type="entry name" value="Ferritin-like_SF"/>
</dbReference>
<dbReference type="PANTHER" id="PTHR30565:SF9">
    <property type="entry name" value="PROTEIN YCIF"/>
    <property type="match status" value="1"/>
</dbReference>
<accession>A0A211ZU17</accession>
<protein>
    <submittedName>
        <fullName evidence="2">Uncharacterized protein</fullName>
    </submittedName>
</protein>
<name>A0A211ZU17_9PROT</name>
<dbReference type="Proteomes" id="UP000196655">
    <property type="component" value="Unassembled WGS sequence"/>
</dbReference>
<proteinExistence type="predicted"/>
<dbReference type="InterPro" id="IPR010287">
    <property type="entry name" value="DUF892_YciF-like"/>
</dbReference>
<dbReference type="EMBL" id="NHON01000004">
    <property type="protein sequence ID" value="OWJ68567.1"/>
    <property type="molecule type" value="Genomic_DNA"/>
</dbReference>
<dbReference type="SUPFAM" id="SSF47240">
    <property type="entry name" value="Ferritin-like"/>
    <property type="match status" value="1"/>
</dbReference>
<evidence type="ECO:0000313" key="3">
    <source>
        <dbReference type="Proteomes" id="UP000196655"/>
    </source>
</evidence>
<reference evidence="3" key="1">
    <citation type="submission" date="2017-05" db="EMBL/GenBank/DDBJ databases">
        <authorList>
            <person name="Macchi M."/>
            <person name="Festa S."/>
            <person name="Coppotelli B.M."/>
            <person name="Morelli I.S."/>
        </authorList>
    </citation>
    <scope>NUCLEOTIDE SEQUENCE [LARGE SCALE GENOMIC DNA]</scope>
    <source>
        <strain evidence="3">I</strain>
    </source>
</reference>
<feature type="region of interest" description="Disordered" evidence="1">
    <location>
        <begin position="1"/>
        <end position="23"/>
    </location>
</feature>
<dbReference type="InterPro" id="IPR012347">
    <property type="entry name" value="Ferritin-like"/>
</dbReference>
<dbReference type="Pfam" id="PF05974">
    <property type="entry name" value="DUF892"/>
    <property type="match status" value="1"/>
</dbReference>
<comment type="caution">
    <text evidence="2">The sequence shown here is derived from an EMBL/GenBank/DDBJ whole genome shotgun (WGS) entry which is preliminary data.</text>
</comment>
<organism evidence="2 3">
    <name type="scientific">Inquilinus limosus</name>
    <dbReference type="NCBI Taxonomy" id="171674"/>
    <lineage>
        <taxon>Bacteria</taxon>
        <taxon>Pseudomonadati</taxon>
        <taxon>Pseudomonadota</taxon>
        <taxon>Alphaproteobacteria</taxon>
        <taxon>Rhodospirillales</taxon>
        <taxon>Rhodospirillaceae</taxon>
        <taxon>Inquilinus</taxon>
    </lineage>
</organism>
<evidence type="ECO:0000313" key="2">
    <source>
        <dbReference type="EMBL" id="OWJ68567.1"/>
    </source>
</evidence>
<dbReference type="Gene3D" id="1.20.1260.10">
    <property type="match status" value="1"/>
</dbReference>